<evidence type="ECO:0000313" key="3">
    <source>
        <dbReference type="Proteomes" id="UP000298416"/>
    </source>
</evidence>
<organism evidence="2">
    <name type="scientific">Salvia splendens</name>
    <name type="common">Scarlet sage</name>
    <dbReference type="NCBI Taxonomy" id="180675"/>
    <lineage>
        <taxon>Eukaryota</taxon>
        <taxon>Viridiplantae</taxon>
        <taxon>Streptophyta</taxon>
        <taxon>Embryophyta</taxon>
        <taxon>Tracheophyta</taxon>
        <taxon>Spermatophyta</taxon>
        <taxon>Magnoliopsida</taxon>
        <taxon>eudicotyledons</taxon>
        <taxon>Gunneridae</taxon>
        <taxon>Pentapetalae</taxon>
        <taxon>asterids</taxon>
        <taxon>lamiids</taxon>
        <taxon>Lamiales</taxon>
        <taxon>Lamiaceae</taxon>
        <taxon>Nepetoideae</taxon>
        <taxon>Mentheae</taxon>
        <taxon>Salviinae</taxon>
        <taxon>Salvia</taxon>
        <taxon>Salvia subgen. Calosphace</taxon>
        <taxon>core Calosphace</taxon>
    </lineage>
</organism>
<feature type="region of interest" description="Disordered" evidence="1">
    <location>
        <begin position="1"/>
        <end position="31"/>
    </location>
</feature>
<reference evidence="2" key="2">
    <citation type="submission" date="2020-08" db="EMBL/GenBank/DDBJ databases">
        <title>Plant Genome Project.</title>
        <authorList>
            <person name="Zhang R.-G."/>
        </authorList>
    </citation>
    <scope>NUCLEOTIDE SEQUENCE</scope>
    <source>
        <strain evidence="2">Huo1</strain>
        <tissue evidence="2">Leaf</tissue>
    </source>
</reference>
<name>A0A8X8W6F9_SALSN</name>
<evidence type="ECO:0000256" key="1">
    <source>
        <dbReference type="SAM" id="MobiDB-lite"/>
    </source>
</evidence>
<dbReference type="Proteomes" id="UP000298416">
    <property type="component" value="Unassembled WGS sequence"/>
</dbReference>
<sequence>MSASDGGNDGRHSNEDHEELRRAAPRDCGDRGTSLVSLVSCTWEDLVRRNLVLVTKRKSNGRIKSCGLHDLLRDLCLMRSLEDNFLLCFMGSFFLPEIFATQ</sequence>
<comment type="caution">
    <text evidence="2">The sequence shown here is derived from an EMBL/GenBank/DDBJ whole genome shotgun (WGS) entry which is preliminary data.</text>
</comment>
<protein>
    <submittedName>
        <fullName evidence="2">Uncharacterized protein</fullName>
    </submittedName>
</protein>
<dbReference type="AlphaFoldDB" id="A0A8X8W6F9"/>
<gene>
    <name evidence="2" type="ORF">SASPL_150641</name>
</gene>
<feature type="compositionally biased region" description="Basic and acidic residues" evidence="1">
    <location>
        <begin position="8"/>
        <end position="30"/>
    </location>
</feature>
<proteinExistence type="predicted"/>
<reference evidence="2" key="1">
    <citation type="submission" date="2018-01" db="EMBL/GenBank/DDBJ databases">
        <authorList>
            <person name="Mao J.F."/>
        </authorList>
    </citation>
    <scope>NUCLEOTIDE SEQUENCE</scope>
    <source>
        <strain evidence="2">Huo1</strain>
        <tissue evidence="2">Leaf</tissue>
    </source>
</reference>
<keyword evidence="3" id="KW-1185">Reference proteome</keyword>
<dbReference type="EMBL" id="PNBA02000020">
    <property type="protein sequence ID" value="KAG6389182.1"/>
    <property type="molecule type" value="Genomic_DNA"/>
</dbReference>
<accession>A0A8X8W6F9</accession>
<evidence type="ECO:0000313" key="2">
    <source>
        <dbReference type="EMBL" id="KAG6389182.1"/>
    </source>
</evidence>